<feature type="compositionally biased region" description="Polar residues" evidence="6">
    <location>
        <begin position="276"/>
        <end position="292"/>
    </location>
</feature>
<feature type="compositionally biased region" description="Low complexity" evidence="6">
    <location>
        <begin position="293"/>
        <end position="319"/>
    </location>
</feature>
<evidence type="ECO:0000313" key="9">
    <source>
        <dbReference type="EMBL" id="ABW30481.1"/>
    </source>
</evidence>
<evidence type="ECO:0000256" key="5">
    <source>
        <dbReference type="ARBA" id="ARBA00022840"/>
    </source>
</evidence>
<keyword evidence="4 9" id="KW-0418">Kinase</keyword>
<dbReference type="PANTHER" id="PTHR43289">
    <property type="entry name" value="MITOGEN-ACTIVATED PROTEIN KINASE KINASE KINASE 20-RELATED"/>
    <property type="match status" value="1"/>
</dbReference>
<dbReference type="HOGENOM" id="CLU_029689_0_1_3"/>
<feature type="region of interest" description="Disordered" evidence="6">
    <location>
        <begin position="387"/>
        <end position="512"/>
    </location>
</feature>
<dbReference type="SMART" id="SM00220">
    <property type="entry name" value="S_TKc"/>
    <property type="match status" value="1"/>
</dbReference>
<evidence type="ECO:0000259" key="8">
    <source>
        <dbReference type="PROSITE" id="PS50011"/>
    </source>
</evidence>
<keyword evidence="7" id="KW-0472">Membrane</keyword>
<evidence type="ECO:0000313" key="10">
    <source>
        <dbReference type="Proteomes" id="UP000000268"/>
    </source>
</evidence>
<organism evidence="9 10">
    <name type="scientific">Acaryochloris marina (strain MBIC 11017)</name>
    <dbReference type="NCBI Taxonomy" id="329726"/>
    <lineage>
        <taxon>Bacteria</taxon>
        <taxon>Bacillati</taxon>
        <taxon>Cyanobacteriota</taxon>
        <taxon>Cyanophyceae</taxon>
        <taxon>Acaryochloridales</taxon>
        <taxon>Acaryochloridaceae</taxon>
        <taxon>Acaryochloris</taxon>
    </lineage>
</organism>
<dbReference type="PROSITE" id="PS50011">
    <property type="entry name" value="PROTEIN_KINASE_DOM"/>
    <property type="match status" value="1"/>
</dbReference>
<feature type="compositionally biased region" description="Low complexity" evidence="6">
    <location>
        <begin position="413"/>
        <end position="433"/>
    </location>
</feature>
<dbReference type="InterPro" id="IPR000719">
    <property type="entry name" value="Prot_kinase_dom"/>
</dbReference>
<evidence type="ECO:0000256" key="4">
    <source>
        <dbReference type="ARBA" id="ARBA00022777"/>
    </source>
</evidence>
<keyword evidence="2" id="KW-0808">Transferase</keyword>
<dbReference type="eggNOG" id="COG0515">
    <property type="taxonomic scope" value="Bacteria"/>
</dbReference>
<dbReference type="Pfam" id="PF00069">
    <property type="entry name" value="Pkinase"/>
    <property type="match status" value="1"/>
</dbReference>
<name>B0CE07_ACAM1</name>
<reference evidence="9 10" key="1">
    <citation type="journal article" date="2008" name="Proc. Natl. Acad. Sci. U.S.A.">
        <title>Niche adaptation and genome expansion in the chlorophyll d-producing cyanobacterium Acaryochloris marina.</title>
        <authorList>
            <person name="Swingley W.D."/>
            <person name="Chen M."/>
            <person name="Cheung P.C."/>
            <person name="Conrad A.L."/>
            <person name="Dejesa L.C."/>
            <person name="Hao J."/>
            <person name="Honchak B.M."/>
            <person name="Karbach L.E."/>
            <person name="Kurdoglu A."/>
            <person name="Lahiri S."/>
            <person name="Mastrian S.D."/>
            <person name="Miyashita H."/>
            <person name="Page L."/>
            <person name="Ramakrishna P."/>
            <person name="Satoh S."/>
            <person name="Sattley W.M."/>
            <person name="Shimada Y."/>
            <person name="Taylor H.L."/>
            <person name="Tomo T."/>
            <person name="Tsuchiya T."/>
            <person name="Wang Z.T."/>
            <person name="Raymond J."/>
            <person name="Mimuro M."/>
            <person name="Blankenship R.E."/>
            <person name="Touchman J.W."/>
        </authorList>
    </citation>
    <scope>NUCLEOTIDE SEQUENCE [LARGE SCALE GENOMIC DNA]</scope>
    <source>
        <strain evidence="10">MBIC 11017</strain>
    </source>
</reference>
<feature type="region of interest" description="Disordered" evidence="6">
    <location>
        <begin position="276"/>
        <end position="347"/>
    </location>
</feature>
<dbReference type="KEGG" id="amr:AM1_5527"/>
<dbReference type="EMBL" id="CP000828">
    <property type="protein sequence ID" value="ABW30481.1"/>
    <property type="molecule type" value="Genomic_DNA"/>
</dbReference>
<dbReference type="AlphaFoldDB" id="B0CE07"/>
<dbReference type="Gene3D" id="1.10.510.10">
    <property type="entry name" value="Transferase(Phosphotransferase) domain 1"/>
    <property type="match status" value="1"/>
</dbReference>
<dbReference type="STRING" id="329726.AM1_5527"/>
<keyword evidence="10" id="KW-1185">Reference proteome</keyword>
<dbReference type="EC" id="2.7.11.1" evidence="1"/>
<keyword evidence="3" id="KW-0547">Nucleotide-binding</keyword>
<protein>
    <recommendedName>
        <fullName evidence="1">non-specific serine/threonine protein kinase</fullName>
        <ecNumber evidence="1">2.7.11.1</ecNumber>
    </recommendedName>
</protein>
<proteinExistence type="predicted"/>
<evidence type="ECO:0000256" key="1">
    <source>
        <dbReference type="ARBA" id="ARBA00012513"/>
    </source>
</evidence>
<evidence type="ECO:0000256" key="6">
    <source>
        <dbReference type="SAM" id="MobiDB-lite"/>
    </source>
</evidence>
<sequence>MLPLGTLLQKGTYRLEQLVRHQGLQLTYEGTHLPSQQTVLINTLNPSRQNPKKIVLHRDAFIQEAQAWQNLKHPSLESIRDIFVDSVLPFLVREKLSGQTWATKAKKQPLPEVEAIAQITQIADGLNQAHQQQLLHRDIQPKNIFIHPQTNHPVLGNWVWQPSALGGSSSLLHAYTAPEVAQGQQTVTTDIYGLAATLYTLVTGKIPIAASQRQHIRLEIRHPDLSQATIVALLRGMAMQPQHRPQSISEWLKLLPKAPSPPVSFPIKSGNIGAASLSSTEAVPQPSAKSTTPESSSLPDSDPSDPEISSPSEELSLAPEAEDLPTASTVPRQEPSQTVSTTRLQPYSVPPRFPYRALLICSVLSGVVGIAFGLLLRFHYQNQFTNPQVPAKAPPVQNEDFLPKPGTTRRQLETLPTPAETPLESPETSPLEEPTVDPQFEQGDIGPDPTLQDPVPLSPVPADPLDPDPVLQTPIESYPDSLAPSPEPSPFDPFAQPDFSTPPPSESPESFQ</sequence>
<dbReference type="GO" id="GO:0005524">
    <property type="term" value="F:ATP binding"/>
    <property type="evidence" value="ECO:0007669"/>
    <property type="project" value="UniProtKB-KW"/>
</dbReference>
<evidence type="ECO:0000256" key="3">
    <source>
        <dbReference type="ARBA" id="ARBA00022741"/>
    </source>
</evidence>
<accession>B0CE07</accession>
<dbReference type="Gene3D" id="3.30.200.20">
    <property type="entry name" value="Phosphorylase Kinase, domain 1"/>
    <property type="match status" value="1"/>
</dbReference>
<gene>
    <name evidence="9" type="ordered locus">AM1_5527</name>
</gene>
<dbReference type="CDD" id="cd14014">
    <property type="entry name" value="STKc_PknB_like"/>
    <property type="match status" value="1"/>
</dbReference>
<keyword evidence="7" id="KW-0812">Transmembrane</keyword>
<keyword evidence="9" id="KW-0723">Serine/threonine-protein kinase</keyword>
<dbReference type="PANTHER" id="PTHR43289:SF6">
    <property type="entry name" value="SERINE_THREONINE-PROTEIN KINASE NEKL-3"/>
    <property type="match status" value="1"/>
</dbReference>
<dbReference type="GO" id="GO:0004674">
    <property type="term" value="F:protein serine/threonine kinase activity"/>
    <property type="evidence" value="ECO:0007669"/>
    <property type="project" value="UniProtKB-KW"/>
</dbReference>
<feature type="compositionally biased region" description="Polar residues" evidence="6">
    <location>
        <begin position="326"/>
        <end position="345"/>
    </location>
</feature>
<dbReference type="Proteomes" id="UP000000268">
    <property type="component" value="Chromosome"/>
</dbReference>
<keyword evidence="7" id="KW-1133">Transmembrane helix</keyword>
<feature type="domain" description="Protein kinase" evidence="8">
    <location>
        <begin position="13"/>
        <end position="263"/>
    </location>
</feature>
<dbReference type="SUPFAM" id="SSF56112">
    <property type="entry name" value="Protein kinase-like (PK-like)"/>
    <property type="match status" value="1"/>
</dbReference>
<feature type="transmembrane region" description="Helical" evidence="7">
    <location>
        <begin position="353"/>
        <end position="376"/>
    </location>
</feature>
<dbReference type="InterPro" id="IPR011009">
    <property type="entry name" value="Kinase-like_dom_sf"/>
</dbReference>
<evidence type="ECO:0000256" key="7">
    <source>
        <dbReference type="SAM" id="Phobius"/>
    </source>
</evidence>
<keyword evidence="5" id="KW-0067">ATP-binding</keyword>
<evidence type="ECO:0000256" key="2">
    <source>
        <dbReference type="ARBA" id="ARBA00022679"/>
    </source>
</evidence>